<dbReference type="AlphaFoldDB" id="A0A2T0N497"/>
<gene>
    <name evidence="2" type="ORF">B0I32_105398</name>
</gene>
<name>A0A2T0N497_9ACTN</name>
<evidence type="ECO:0000313" key="3">
    <source>
        <dbReference type="Proteomes" id="UP000238312"/>
    </source>
</evidence>
<dbReference type="Proteomes" id="UP000238312">
    <property type="component" value="Unassembled WGS sequence"/>
</dbReference>
<dbReference type="GO" id="GO:0005829">
    <property type="term" value="C:cytosol"/>
    <property type="evidence" value="ECO:0007669"/>
    <property type="project" value="TreeGrafter"/>
</dbReference>
<evidence type="ECO:0000313" key="2">
    <source>
        <dbReference type="EMBL" id="PRX66958.1"/>
    </source>
</evidence>
<dbReference type="RefSeq" id="WP_106239067.1">
    <property type="nucleotide sequence ID" value="NZ_CP109074.1"/>
</dbReference>
<dbReference type="Gene3D" id="3.90.820.10">
    <property type="entry name" value="Structural Genomics, Unknown Function 30-nov-00 1gh9 Mol_id"/>
    <property type="match status" value="1"/>
</dbReference>
<keyword evidence="3" id="KW-1185">Reference proteome</keyword>
<protein>
    <submittedName>
        <fullName evidence="2">MbtH protein</fullName>
    </submittedName>
</protein>
<feature type="domain" description="MbtH-like" evidence="1">
    <location>
        <begin position="2"/>
        <end position="46"/>
    </location>
</feature>
<dbReference type="GO" id="GO:0019290">
    <property type="term" value="P:siderophore biosynthetic process"/>
    <property type="evidence" value="ECO:0007669"/>
    <property type="project" value="TreeGrafter"/>
</dbReference>
<dbReference type="SUPFAM" id="SSF160582">
    <property type="entry name" value="MbtH-like"/>
    <property type="match status" value="1"/>
</dbReference>
<sequence length="67" mass="7839">MTGRHQVVVNDEDQYSLLPLDRRLPDGWRATGFTGDRQECLDHIDEIWTDMRPRSLRLRQDADGSAR</sequence>
<dbReference type="InterPro" id="IPR037407">
    <property type="entry name" value="MLP_fam"/>
</dbReference>
<organism evidence="2 3">
    <name type="scientific">Nonomuraea fuscirosea</name>
    <dbReference type="NCBI Taxonomy" id="1291556"/>
    <lineage>
        <taxon>Bacteria</taxon>
        <taxon>Bacillati</taxon>
        <taxon>Actinomycetota</taxon>
        <taxon>Actinomycetes</taxon>
        <taxon>Streptosporangiales</taxon>
        <taxon>Streptosporangiaceae</taxon>
        <taxon>Nonomuraea</taxon>
    </lineage>
</organism>
<proteinExistence type="predicted"/>
<dbReference type="SMART" id="SM00923">
    <property type="entry name" value="MbtH"/>
    <property type="match status" value="1"/>
</dbReference>
<dbReference type="InterPro" id="IPR038020">
    <property type="entry name" value="MbtH-like_sf"/>
</dbReference>
<dbReference type="PANTHER" id="PTHR38444">
    <property type="entry name" value="ENTEROBACTIN BIOSYNTHESIS PROTEIN YBDZ"/>
    <property type="match status" value="1"/>
</dbReference>
<comment type="caution">
    <text evidence="2">The sequence shown here is derived from an EMBL/GenBank/DDBJ whole genome shotgun (WGS) entry which is preliminary data.</text>
</comment>
<dbReference type="PANTHER" id="PTHR38444:SF1">
    <property type="entry name" value="ENTEROBACTIN BIOSYNTHESIS PROTEIN YBDZ"/>
    <property type="match status" value="1"/>
</dbReference>
<accession>A0A2T0N497</accession>
<dbReference type="EMBL" id="PVNG01000005">
    <property type="protein sequence ID" value="PRX66958.1"/>
    <property type="molecule type" value="Genomic_DNA"/>
</dbReference>
<dbReference type="Pfam" id="PF03621">
    <property type="entry name" value="MbtH"/>
    <property type="match status" value="1"/>
</dbReference>
<dbReference type="InterPro" id="IPR005153">
    <property type="entry name" value="MbtH-like_dom"/>
</dbReference>
<dbReference type="OrthoDB" id="7584480at2"/>
<reference evidence="2 3" key="1">
    <citation type="submission" date="2018-03" db="EMBL/GenBank/DDBJ databases">
        <title>Genomic Encyclopedia of Type Strains, Phase III (KMG-III): the genomes of soil and plant-associated and newly described type strains.</title>
        <authorList>
            <person name="Whitman W."/>
        </authorList>
    </citation>
    <scope>NUCLEOTIDE SEQUENCE [LARGE SCALE GENOMIC DNA]</scope>
    <source>
        <strain evidence="2 3">CGMCC 4.7104</strain>
    </source>
</reference>
<evidence type="ECO:0000259" key="1">
    <source>
        <dbReference type="SMART" id="SM00923"/>
    </source>
</evidence>